<keyword evidence="2" id="KW-1003">Cell membrane</keyword>
<accession>A0ABY4CMT0</accession>
<organism evidence="12 13">
    <name type="scientific">Fodinisporobacter ferrooxydans</name>
    <dbReference type="NCBI Taxonomy" id="2901836"/>
    <lineage>
        <taxon>Bacteria</taxon>
        <taxon>Bacillati</taxon>
        <taxon>Bacillota</taxon>
        <taxon>Bacilli</taxon>
        <taxon>Bacillales</taxon>
        <taxon>Alicyclobacillaceae</taxon>
        <taxon>Fodinisporobacter</taxon>
    </lineage>
</organism>
<reference evidence="12" key="1">
    <citation type="submission" date="2021-12" db="EMBL/GenBank/DDBJ databases">
        <title>Alicyclobacillaceae gen. nov., sp. nov., isolated from chalcocite enrichment system.</title>
        <authorList>
            <person name="Jiang Z."/>
        </authorList>
    </citation>
    <scope>NUCLEOTIDE SEQUENCE</scope>
    <source>
        <strain evidence="12">MYW30-H2</strain>
    </source>
</reference>
<feature type="transmembrane region" description="Helical" evidence="9">
    <location>
        <begin position="17"/>
        <end position="37"/>
    </location>
</feature>
<evidence type="ECO:0000256" key="8">
    <source>
        <dbReference type="PROSITE-ProRule" id="PRU00284"/>
    </source>
</evidence>
<gene>
    <name evidence="12" type="ORF">LSG31_05265</name>
</gene>
<evidence type="ECO:0000256" key="9">
    <source>
        <dbReference type="SAM" id="Phobius"/>
    </source>
</evidence>
<name>A0ABY4CMT0_9BACL</name>
<dbReference type="InterPro" id="IPR003660">
    <property type="entry name" value="HAMP_dom"/>
</dbReference>
<dbReference type="Pfam" id="PF00015">
    <property type="entry name" value="MCPsignal"/>
    <property type="match status" value="1"/>
</dbReference>
<dbReference type="Pfam" id="PF17200">
    <property type="entry name" value="sCache_2"/>
    <property type="match status" value="1"/>
</dbReference>
<keyword evidence="6 8" id="KW-0807">Transducer</keyword>
<evidence type="ECO:0000313" key="13">
    <source>
        <dbReference type="Proteomes" id="UP000830167"/>
    </source>
</evidence>
<evidence type="ECO:0000259" key="10">
    <source>
        <dbReference type="PROSITE" id="PS50111"/>
    </source>
</evidence>
<feature type="transmembrane region" description="Helical" evidence="9">
    <location>
        <begin position="204"/>
        <end position="227"/>
    </location>
</feature>
<evidence type="ECO:0000256" key="5">
    <source>
        <dbReference type="ARBA" id="ARBA00023136"/>
    </source>
</evidence>
<dbReference type="InterPro" id="IPR033480">
    <property type="entry name" value="sCache_2"/>
</dbReference>
<dbReference type="Gene3D" id="1.10.287.950">
    <property type="entry name" value="Methyl-accepting chemotaxis protein"/>
    <property type="match status" value="1"/>
</dbReference>
<proteinExistence type="inferred from homology"/>
<dbReference type="EMBL" id="CP089291">
    <property type="protein sequence ID" value="UOF91659.1"/>
    <property type="molecule type" value="Genomic_DNA"/>
</dbReference>
<dbReference type="PROSITE" id="PS50111">
    <property type="entry name" value="CHEMOTAXIS_TRANSDUC_2"/>
    <property type="match status" value="1"/>
</dbReference>
<evidence type="ECO:0000256" key="6">
    <source>
        <dbReference type="ARBA" id="ARBA00023224"/>
    </source>
</evidence>
<evidence type="ECO:0000256" key="2">
    <source>
        <dbReference type="ARBA" id="ARBA00022475"/>
    </source>
</evidence>
<dbReference type="CDD" id="cd06225">
    <property type="entry name" value="HAMP"/>
    <property type="match status" value="1"/>
</dbReference>
<feature type="domain" description="HAMP" evidence="11">
    <location>
        <begin position="228"/>
        <end position="281"/>
    </location>
</feature>
<dbReference type="RefSeq" id="WP_347438354.1">
    <property type="nucleotide sequence ID" value="NZ_CP089291.1"/>
</dbReference>
<sequence length="586" mass="63330">MAVLARFFTFKSLRTELIIICLLILAIPSIIIGILGYETAKSELDKSGKIQLINDVRLVNSTIGELNKEVEAGRLPLQVAQERVKEMILGPKDASGKRPINHAFNLGANGYFFVFDKHATEIAHPTLEGKNLWNMKSVDGVMIGQEIVKQALINHGGFTYYSFPLPNSKQIAPKIVYSEKAPAWGWIVCAGSYLQDYNSGAAQVLYILLITLGVSIIVGLAVVWLIAKRITTPIVAMANQADLVAKGDLTIEPMEIKHNNEIGRLSKDFRIMIQNLKDLISRVNTNTQQLTHAAGELFASSEQTSKASEQIATTMQEISSGSEKQAGNVDEIAHTLNQTAREMHQIVDNSKNVSQSATEASEITAEGNTAIHKAIYEMNSIHGIVSELADSVKILGEHSQMIGTIVNTITNISSQTNLLALNAAIEAARAGEHGRGFAVVADEVRKLAEQSTDSAKQIGNLIGTIQNEIAKVVQATDKGTQEVQVGIEAVNLAGRAFEKIQESVSNVAARIQEATTAVYQISAGTEQAVRAIDKIGEVTGATVSSTQTVSASIEEQLAYMEEITASANSLSIMAEELKQLVSHFNI</sequence>
<dbReference type="CDD" id="cd11386">
    <property type="entry name" value="MCP_signal"/>
    <property type="match status" value="1"/>
</dbReference>
<dbReference type="SMART" id="SM00283">
    <property type="entry name" value="MA"/>
    <property type="match status" value="1"/>
</dbReference>
<evidence type="ECO:0000256" key="4">
    <source>
        <dbReference type="ARBA" id="ARBA00022989"/>
    </source>
</evidence>
<dbReference type="PANTHER" id="PTHR32089">
    <property type="entry name" value="METHYL-ACCEPTING CHEMOTAXIS PROTEIN MCPB"/>
    <property type="match status" value="1"/>
</dbReference>
<dbReference type="SMART" id="SM01049">
    <property type="entry name" value="Cache_2"/>
    <property type="match status" value="1"/>
</dbReference>
<evidence type="ECO:0000256" key="1">
    <source>
        <dbReference type="ARBA" id="ARBA00004651"/>
    </source>
</evidence>
<dbReference type="Gene3D" id="3.30.450.20">
    <property type="entry name" value="PAS domain"/>
    <property type="match status" value="1"/>
</dbReference>
<keyword evidence="5 9" id="KW-0472">Membrane</keyword>
<evidence type="ECO:0000256" key="7">
    <source>
        <dbReference type="ARBA" id="ARBA00029447"/>
    </source>
</evidence>
<dbReference type="PROSITE" id="PS50885">
    <property type="entry name" value="HAMP"/>
    <property type="match status" value="1"/>
</dbReference>
<keyword evidence="4 9" id="KW-1133">Transmembrane helix</keyword>
<comment type="similarity">
    <text evidence="7">Belongs to the methyl-accepting chemotaxis (MCP) protein family.</text>
</comment>
<dbReference type="SUPFAM" id="SSF58104">
    <property type="entry name" value="Methyl-accepting chemotaxis protein (MCP) signaling domain"/>
    <property type="match status" value="1"/>
</dbReference>
<dbReference type="Pfam" id="PF00672">
    <property type="entry name" value="HAMP"/>
    <property type="match status" value="1"/>
</dbReference>
<evidence type="ECO:0000259" key="11">
    <source>
        <dbReference type="PROSITE" id="PS50885"/>
    </source>
</evidence>
<dbReference type="InterPro" id="IPR004089">
    <property type="entry name" value="MCPsignal_dom"/>
</dbReference>
<keyword evidence="3 9" id="KW-0812">Transmembrane</keyword>
<dbReference type="SMART" id="SM00304">
    <property type="entry name" value="HAMP"/>
    <property type="match status" value="1"/>
</dbReference>
<keyword evidence="13" id="KW-1185">Reference proteome</keyword>
<feature type="domain" description="Methyl-accepting transducer" evidence="10">
    <location>
        <begin position="300"/>
        <end position="536"/>
    </location>
</feature>
<evidence type="ECO:0000313" key="12">
    <source>
        <dbReference type="EMBL" id="UOF91659.1"/>
    </source>
</evidence>
<protein>
    <submittedName>
        <fullName evidence="12">Methyl-accepting chemotaxis protein</fullName>
    </submittedName>
</protein>
<comment type="subcellular location">
    <subcellularLocation>
        <location evidence="1">Cell membrane</location>
        <topology evidence="1">Multi-pass membrane protein</topology>
    </subcellularLocation>
</comment>
<evidence type="ECO:0000256" key="3">
    <source>
        <dbReference type="ARBA" id="ARBA00022692"/>
    </source>
</evidence>
<dbReference type="Proteomes" id="UP000830167">
    <property type="component" value="Chromosome"/>
</dbReference>
<dbReference type="PANTHER" id="PTHR32089:SF112">
    <property type="entry name" value="LYSOZYME-LIKE PROTEIN-RELATED"/>
    <property type="match status" value="1"/>
</dbReference>